<dbReference type="SMART" id="SM00312">
    <property type="entry name" value="PX"/>
    <property type="match status" value="1"/>
</dbReference>
<comment type="similarity">
    <text evidence="1">Belongs to the sorting nexin family.</text>
</comment>
<gene>
    <name evidence="7" type="ORF">Mgra_00005281</name>
</gene>
<feature type="compositionally biased region" description="Acidic residues" evidence="2">
    <location>
        <begin position="1494"/>
        <end position="1524"/>
    </location>
</feature>
<keyword evidence="3" id="KW-1133">Transmembrane helix</keyword>
<dbReference type="GO" id="GO:0003677">
    <property type="term" value="F:DNA binding"/>
    <property type="evidence" value="ECO:0007669"/>
    <property type="project" value="InterPro"/>
</dbReference>
<dbReference type="SUPFAM" id="SSF64268">
    <property type="entry name" value="PX domain"/>
    <property type="match status" value="1"/>
</dbReference>
<dbReference type="InterPro" id="IPR036871">
    <property type="entry name" value="PX_dom_sf"/>
</dbReference>
<dbReference type="SMART" id="SM00315">
    <property type="entry name" value="RGS"/>
    <property type="match status" value="1"/>
</dbReference>
<feature type="region of interest" description="Disordered" evidence="2">
    <location>
        <begin position="1004"/>
        <end position="1024"/>
    </location>
</feature>
<evidence type="ECO:0000256" key="2">
    <source>
        <dbReference type="SAM" id="MobiDB-lite"/>
    </source>
</evidence>
<dbReference type="Gene3D" id="1.10.167.10">
    <property type="entry name" value="Regulator of G-protein Signalling 4, domain 2"/>
    <property type="match status" value="1"/>
</dbReference>
<feature type="compositionally biased region" description="Basic and acidic residues" evidence="2">
    <location>
        <begin position="1"/>
        <end position="25"/>
    </location>
</feature>
<dbReference type="InterPro" id="IPR016137">
    <property type="entry name" value="RGS"/>
</dbReference>
<organism evidence="7 8">
    <name type="scientific">Meloidogyne graminicola</name>
    <dbReference type="NCBI Taxonomy" id="189291"/>
    <lineage>
        <taxon>Eukaryota</taxon>
        <taxon>Metazoa</taxon>
        <taxon>Ecdysozoa</taxon>
        <taxon>Nematoda</taxon>
        <taxon>Chromadorea</taxon>
        <taxon>Rhabditida</taxon>
        <taxon>Tylenchina</taxon>
        <taxon>Tylenchomorpha</taxon>
        <taxon>Tylenchoidea</taxon>
        <taxon>Meloidogynidae</taxon>
        <taxon>Meloidogyninae</taxon>
        <taxon>Meloidogyne</taxon>
    </lineage>
</organism>
<feature type="compositionally biased region" description="Low complexity" evidence="2">
    <location>
        <begin position="48"/>
        <end position="59"/>
    </location>
</feature>
<evidence type="ECO:0000259" key="6">
    <source>
        <dbReference type="PROSITE" id="PS51207"/>
    </source>
</evidence>
<evidence type="ECO:0000313" key="7">
    <source>
        <dbReference type="EMBL" id="KAF7635313.1"/>
    </source>
</evidence>
<comment type="caution">
    <text evidence="7">The sequence shown here is derived from an EMBL/GenBank/DDBJ whole genome shotgun (WGS) entry which is preliminary data.</text>
</comment>
<feature type="region of interest" description="Disordered" evidence="2">
    <location>
        <begin position="1216"/>
        <end position="1280"/>
    </location>
</feature>
<dbReference type="Pfam" id="PF04931">
    <property type="entry name" value="DNA_pol_phi"/>
    <property type="match status" value="1"/>
</dbReference>
<dbReference type="InterPro" id="IPR001683">
    <property type="entry name" value="PX_dom"/>
</dbReference>
<feature type="compositionally biased region" description="Basic and acidic residues" evidence="2">
    <location>
        <begin position="1525"/>
        <end position="1535"/>
    </location>
</feature>
<feature type="region of interest" description="Disordered" evidence="2">
    <location>
        <begin position="1490"/>
        <end position="1543"/>
    </location>
</feature>
<sequence>MVRQIKGSDDYPTKISSPKDYESTPKRKKKEKRKRSSERKMNRKRLTKTPSDESTTSSEEGNDEKERRRRKKQKRNRERSDSRHRKHRYSSRHRSRSSSSSSHSPKWSRKSREREMDRLRPIHYFSLIIIFFLLTLGPKAIFAILFVFIAFIIGLIFCLIKDGLDRRLTMNNQFEEALHSFNFLKGLPFVIEQTNRFTDSSVYNERHSMTNSQVLDPILEQTLVDWVPLLTRHFVDDFASHLRLYRKASERLQFLNEAIASGEVINTPQSDDLESLFFDLELEMEQSYCRDLVSTSPAYESAYLHDISDILLYLLMPSEDFRCRPLRFLLREIFVTKIFVPLLDCLSEPSFVNRMIVWLLSELPLSTDDFVGCLERCKCVQELESILESVHEEICTLKSKCAGNVEHGNTFLDQLSSLEFTEKLIRRRMIFLVNKCESTEPTDDERVQHQLYKQMASLKKDFGNGNFEFAEEALSDGDGIIHLPISVVLANKTSLPYFIEFLNQAGGQNHIDCYLAIQGFKTSMEHQLQSTKNLDIDILETQREAALFIYRQYISQEAITRVPMSDSIINKFLARLRSSNPQSDFWFEQIEEKLINILRTEKHFFPSFKKHFLYTKMLKEMGIFGENDSINELTEELEIEDEDENEEEFVKKIKLNNEKNLLLNENDENKTIKKKKGRKKSLNKNNSFTLLTNASTSSLEENSVFIEMLGIGHQGRHLFALYNVRVNRANASSNVIRRYSDFHNLHNTILIKFPSLQSLSFPGKKTFNNLDRAFLEKRCYALNQYINYILQPNVLSENPGLEKLIFDFLSQKTYSNKESLISPKNMGKAMFNPIFRSVKAFGNAAVSMPSDLIDGIGKMGSELNRAATQILGGTSEKQKSVRNYHSYSTDSTGSLPESGRVAAHLDEKDFDNIPLRVLLLFVDEVFGLRAKNQWFRRRLVSLLRQFVNATMGNSINRRIVDAVNWLTSEEQVAQYLIAMRDSIWGGNTCNNDFSNGGGGGGGSFLIDRQQNNQNSNRQNNPQDGKQRTRFLARCLMLSAIPDQLRLFIGNTTIQLGIENVSEALQNRHLNRRFWYLIFERLLTTIFPHNHFDRLLPQLHSKSPRAQNKAFNINILIFLLQNECFSLTLFIFFFNLILCYMMNIPNRVKLEPKTELNESITNQQGQNSRRAIDAVQQNPMSEDQRMFWANIQHNNAPIRPFAKERVVNRADWNQWKSRKEKQLSKRQKQKFNKQTKKTLNQNGDQNQLQTNKQKSGQNNVGSSSTEKPKTRKEKKAEKVQKLTDDRLSLLRSSIIELLKYRKHFNNNESQLVNNPEYQQLSSSISNVLPALLRPKKFNRLAKKRFNFGILHEILKNAALLEPKIFAKLCGFYYKPIEENEQERKNLQLQVRVLWALSASVCIFAYANLNKRSKEECMSEVNELCKMAEDLKSNPGNFDCSALVDLLISWQMSFNAKYKVLSELAIFVFVERLNGNNFKQIMEALCNVDTNKSDGLEEEEEISDVEQDNEDDQNENDDEEEEAEEENGTRKEIKSEDCEVDEEGEVNSQVIQNARAALGDACFDEGQISDNSEDWNLDDDRLFALDNQLVDAFKKQSSKQKNEKLNGFKKRLIDMLTICFTVAKIDVALPSYLSTITMLCENKNVNKELVDCLGKIEKPLIRRKKECKFDSKQLTIFLSALIAPFEKGDNDSRLFSRHNQNLIFGAIRVLVCLSSNFKTQQFPPDVYQFISHLREICDNDKEENKKGKEFIKKLLFQLFNNFTNYFNEWFLPLCNDTINNKLILIKRLNSLHLLAYLINKKTLKFHQNGVSLLICKFAELFGTNNNLSNDNDAPKKKRIKKEIDDNEINSTSTIQSEDNSRTKLIYLAKFVQIFGKIVENVGDQKQKEFIKKTLNSAGIYDLEDSIEKTLGDEGMKAIVLQRRLAYNDINWNNDNNNNNKQRLKHPLNTYCKKYLEKIRGLLR</sequence>
<dbReference type="Pfam" id="PF02194">
    <property type="entry name" value="PXA"/>
    <property type="match status" value="1"/>
</dbReference>
<dbReference type="OrthoDB" id="5772781at2759"/>
<dbReference type="InterPro" id="IPR007015">
    <property type="entry name" value="DNA_pol_V/MYBBP1A"/>
</dbReference>
<dbReference type="PROSITE" id="PS50195">
    <property type="entry name" value="PX"/>
    <property type="match status" value="1"/>
</dbReference>
<dbReference type="InterPro" id="IPR036305">
    <property type="entry name" value="RGS_sf"/>
</dbReference>
<dbReference type="Pfam" id="PF08628">
    <property type="entry name" value="Nexin_C"/>
    <property type="match status" value="1"/>
</dbReference>
<name>A0A8S9ZQ35_9BILA</name>
<dbReference type="GO" id="GO:0006355">
    <property type="term" value="P:regulation of DNA-templated transcription"/>
    <property type="evidence" value="ECO:0007669"/>
    <property type="project" value="InterPro"/>
</dbReference>
<feature type="compositionally biased region" description="Basic residues" evidence="2">
    <location>
        <begin position="1216"/>
        <end position="1235"/>
    </location>
</feature>
<keyword evidence="3" id="KW-0812">Transmembrane</keyword>
<dbReference type="PANTHER" id="PTHR22775">
    <property type="entry name" value="SORTING NEXIN"/>
    <property type="match status" value="1"/>
</dbReference>
<dbReference type="PROSITE" id="PS50132">
    <property type="entry name" value="RGS"/>
    <property type="match status" value="1"/>
</dbReference>
<protein>
    <submittedName>
        <fullName evidence="7">Uncharacterized protein</fullName>
    </submittedName>
</protein>
<dbReference type="PANTHER" id="PTHR22775:SF3">
    <property type="entry name" value="SORTING NEXIN-13"/>
    <property type="match status" value="1"/>
</dbReference>
<keyword evidence="3" id="KW-0472">Membrane</keyword>
<feature type="region of interest" description="Disordered" evidence="2">
    <location>
        <begin position="1"/>
        <end position="113"/>
    </location>
</feature>
<proteinExistence type="inferred from homology"/>
<feature type="compositionally biased region" description="Basic residues" evidence="2">
    <location>
        <begin position="26"/>
        <end position="47"/>
    </location>
</feature>
<feature type="domain" description="RGS" evidence="4">
    <location>
        <begin position="484"/>
        <end position="601"/>
    </location>
</feature>
<evidence type="ECO:0000259" key="5">
    <source>
        <dbReference type="PROSITE" id="PS50195"/>
    </source>
</evidence>
<dbReference type="Pfam" id="PF00615">
    <property type="entry name" value="RGS"/>
    <property type="match status" value="1"/>
</dbReference>
<dbReference type="GO" id="GO:0005730">
    <property type="term" value="C:nucleolus"/>
    <property type="evidence" value="ECO:0007669"/>
    <property type="project" value="InterPro"/>
</dbReference>
<dbReference type="InterPro" id="IPR044926">
    <property type="entry name" value="RGS_subdomain_2"/>
</dbReference>
<evidence type="ECO:0000259" key="4">
    <source>
        <dbReference type="PROSITE" id="PS50132"/>
    </source>
</evidence>
<dbReference type="SMART" id="SM00313">
    <property type="entry name" value="PXA"/>
    <property type="match status" value="1"/>
</dbReference>
<dbReference type="Pfam" id="PF00787">
    <property type="entry name" value="PX"/>
    <property type="match status" value="1"/>
</dbReference>
<keyword evidence="8" id="KW-1185">Reference proteome</keyword>
<dbReference type="EMBL" id="JABEBT010000044">
    <property type="protein sequence ID" value="KAF7635313.1"/>
    <property type="molecule type" value="Genomic_DNA"/>
</dbReference>
<evidence type="ECO:0000256" key="3">
    <source>
        <dbReference type="SAM" id="Phobius"/>
    </source>
</evidence>
<dbReference type="GO" id="GO:0035091">
    <property type="term" value="F:phosphatidylinositol binding"/>
    <property type="evidence" value="ECO:0007669"/>
    <property type="project" value="InterPro"/>
</dbReference>
<accession>A0A8S9ZQ35</accession>
<dbReference type="InterPro" id="IPR013937">
    <property type="entry name" value="Sorting_nexin_C"/>
</dbReference>
<evidence type="ECO:0000256" key="1">
    <source>
        <dbReference type="ARBA" id="ARBA00010883"/>
    </source>
</evidence>
<feature type="domain" description="PXA" evidence="6">
    <location>
        <begin position="171"/>
        <end position="364"/>
    </location>
</feature>
<dbReference type="InterPro" id="IPR003114">
    <property type="entry name" value="Phox_assoc"/>
</dbReference>
<evidence type="ECO:0000313" key="8">
    <source>
        <dbReference type="Proteomes" id="UP000605970"/>
    </source>
</evidence>
<dbReference type="PROSITE" id="PS51207">
    <property type="entry name" value="PXA"/>
    <property type="match status" value="1"/>
</dbReference>
<feature type="domain" description="PX" evidence="5">
    <location>
        <begin position="700"/>
        <end position="816"/>
    </location>
</feature>
<dbReference type="Proteomes" id="UP000605970">
    <property type="component" value="Unassembled WGS sequence"/>
</dbReference>
<dbReference type="SUPFAM" id="SSF48097">
    <property type="entry name" value="Regulator of G-protein signaling, RGS"/>
    <property type="match status" value="1"/>
</dbReference>
<dbReference type="Gene3D" id="3.30.1520.10">
    <property type="entry name" value="Phox-like domain"/>
    <property type="match status" value="1"/>
</dbReference>
<feature type="transmembrane region" description="Helical" evidence="3">
    <location>
        <begin position="119"/>
        <end position="136"/>
    </location>
</feature>
<feature type="compositionally biased region" description="Basic residues" evidence="2">
    <location>
        <begin position="67"/>
        <end position="96"/>
    </location>
</feature>
<dbReference type="GO" id="GO:0005769">
    <property type="term" value="C:early endosome"/>
    <property type="evidence" value="ECO:0007669"/>
    <property type="project" value="TreeGrafter"/>
</dbReference>
<feature type="compositionally biased region" description="Low complexity" evidence="2">
    <location>
        <begin position="1009"/>
        <end position="1022"/>
    </location>
</feature>
<feature type="compositionally biased region" description="Polar residues" evidence="2">
    <location>
        <begin position="1242"/>
        <end position="1260"/>
    </location>
</feature>
<reference evidence="7" key="1">
    <citation type="journal article" date="2020" name="Ecol. Evol.">
        <title>Genome structure and content of the rice root-knot nematode (Meloidogyne graminicola).</title>
        <authorList>
            <person name="Phan N.T."/>
            <person name="Danchin E.G.J."/>
            <person name="Klopp C."/>
            <person name="Perfus-Barbeoch L."/>
            <person name="Kozlowski D.K."/>
            <person name="Koutsovoulos G.D."/>
            <person name="Lopez-Roques C."/>
            <person name="Bouchez O."/>
            <person name="Zahm M."/>
            <person name="Besnard G."/>
            <person name="Bellafiore S."/>
        </authorList>
    </citation>
    <scope>NUCLEOTIDE SEQUENCE</scope>
    <source>
        <strain evidence="7">VN-18</strain>
    </source>
</reference>